<evidence type="ECO:0000256" key="2">
    <source>
        <dbReference type="ARBA" id="ARBA00006375"/>
    </source>
</evidence>
<sequence>MSAQKLPGSVLLAPSPAEVKYDLMYFIKGAAAGGICCSITHGALCPVDVVKTRVQLDPIKYNSGLVGGMRQIVAEEGAMALTTGLGATAFGYFVQGWFKFGGVELFKVKAVEVLGEEKAWDNKTNIYLGAAAAAEFVADIFLCPLEAVRIRSVSDPEFCDGLADGFAKILKTEGVGGFYSGFLPILAKQIPYTMAKFAVQGEVADMIYASMGKTPKDLPSSTNVGISLGSGVVAGVAAAVISHPADTLLSKINKAGAGGEGSMMKRLMTIASETGIVSLCTVGLLPRCVMIGTLTAGQFGIFDTVMGALGASKFHFHDPKEAH</sequence>
<dbReference type="InterPro" id="IPR002067">
    <property type="entry name" value="MCP"/>
</dbReference>
<accession>A0ABD3RTB7</accession>
<keyword evidence="7" id="KW-1133">Transmembrane helix</keyword>
<evidence type="ECO:0000256" key="5">
    <source>
        <dbReference type="ARBA" id="ARBA00022737"/>
    </source>
</evidence>
<keyword evidence="3 11" id="KW-0813">Transport</keyword>
<dbReference type="PRINTS" id="PR00926">
    <property type="entry name" value="MITOCARRIER"/>
</dbReference>
<evidence type="ECO:0000313" key="12">
    <source>
        <dbReference type="EMBL" id="KAL3815436.1"/>
    </source>
</evidence>
<evidence type="ECO:0000256" key="7">
    <source>
        <dbReference type="ARBA" id="ARBA00022989"/>
    </source>
</evidence>
<name>A0ABD3RTB7_9STRA</name>
<comment type="subcellular location">
    <subcellularLocation>
        <location evidence="1">Mitochondrion inner membrane</location>
        <topology evidence="1">Multi-pass membrane protein</topology>
    </subcellularLocation>
</comment>
<dbReference type="InterPro" id="IPR023395">
    <property type="entry name" value="MCP_dom_sf"/>
</dbReference>
<keyword evidence="13" id="KW-1185">Reference proteome</keyword>
<evidence type="ECO:0000256" key="3">
    <source>
        <dbReference type="ARBA" id="ARBA00022448"/>
    </source>
</evidence>
<feature type="repeat" description="Solcar" evidence="10">
    <location>
        <begin position="122"/>
        <end position="206"/>
    </location>
</feature>
<dbReference type="FunFam" id="1.50.40.10:FF:000024">
    <property type="entry name" value="MIR1p Mitochondrial phosphate carrier"/>
    <property type="match status" value="1"/>
</dbReference>
<evidence type="ECO:0000313" key="13">
    <source>
        <dbReference type="Proteomes" id="UP001530377"/>
    </source>
</evidence>
<dbReference type="Proteomes" id="UP001530377">
    <property type="component" value="Unassembled WGS sequence"/>
</dbReference>
<evidence type="ECO:0000256" key="6">
    <source>
        <dbReference type="ARBA" id="ARBA00022792"/>
    </source>
</evidence>
<keyword evidence="5" id="KW-0677">Repeat</keyword>
<evidence type="ECO:0000256" key="4">
    <source>
        <dbReference type="ARBA" id="ARBA00022692"/>
    </source>
</evidence>
<feature type="repeat" description="Solcar" evidence="10">
    <location>
        <begin position="24"/>
        <end position="109"/>
    </location>
</feature>
<keyword evidence="8" id="KW-0496">Mitochondrion</keyword>
<dbReference type="SUPFAM" id="SSF103506">
    <property type="entry name" value="Mitochondrial carrier"/>
    <property type="match status" value="1"/>
</dbReference>
<evidence type="ECO:0000256" key="10">
    <source>
        <dbReference type="PROSITE-ProRule" id="PRU00282"/>
    </source>
</evidence>
<dbReference type="AlphaFoldDB" id="A0ABD3RTB7"/>
<dbReference type="PROSITE" id="PS50920">
    <property type="entry name" value="SOLCAR"/>
    <property type="match status" value="2"/>
</dbReference>
<dbReference type="GO" id="GO:0005743">
    <property type="term" value="C:mitochondrial inner membrane"/>
    <property type="evidence" value="ECO:0007669"/>
    <property type="project" value="UniProtKB-SubCell"/>
</dbReference>
<dbReference type="InterPro" id="IPR018108">
    <property type="entry name" value="MCP_transmembrane"/>
</dbReference>
<protein>
    <recommendedName>
        <fullName evidence="14">Mitochondrial phosphate carrier protein</fullName>
    </recommendedName>
</protein>
<gene>
    <name evidence="12" type="ORF">ACHAXA_009181</name>
</gene>
<proteinExistence type="inferred from homology"/>
<dbReference type="EMBL" id="JALLPB020000199">
    <property type="protein sequence ID" value="KAL3815436.1"/>
    <property type="molecule type" value="Genomic_DNA"/>
</dbReference>
<evidence type="ECO:0000256" key="1">
    <source>
        <dbReference type="ARBA" id="ARBA00004448"/>
    </source>
</evidence>
<keyword evidence="9 10" id="KW-0472">Membrane</keyword>
<keyword evidence="4 10" id="KW-0812">Transmembrane</keyword>
<comment type="similarity">
    <text evidence="2 11">Belongs to the mitochondrial carrier (TC 2.A.29) family.</text>
</comment>
<reference evidence="12 13" key="1">
    <citation type="submission" date="2024-10" db="EMBL/GenBank/DDBJ databases">
        <title>Updated reference genomes for cyclostephanoid diatoms.</title>
        <authorList>
            <person name="Roberts W.R."/>
            <person name="Alverson A.J."/>
        </authorList>
    </citation>
    <scope>NUCLEOTIDE SEQUENCE [LARGE SCALE GENOMIC DNA]</scope>
    <source>
        <strain evidence="12 13">AJA228-03</strain>
    </source>
</reference>
<dbReference type="PANTHER" id="PTHR45671:SF12">
    <property type="entry name" value="MITOCHONDRIAL PHOSPHATE CARRIER PROTEIN"/>
    <property type="match status" value="1"/>
</dbReference>
<dbReference type="InterPro" id="IPR044677">
    <property type="entry name" value="SLC25A3/Pic2/Mir1-like"/>
</dbReference>
<comment type="caution">
    <text evidence="12">The sequence shown here is derived from an EMBL/GenBank/DDBJ whole genome shotgun (WGS) entry which is preliminary data.</text>
</comment>
<evidence type="ECO:0000256" key="9">
    <source>
        <dbReference type="ARBA" id="ARBA00023136"/>
    </source>
</evidence>
<evidence type="ECO:0000256" key="11">
    <source>
        <dbReference type="RuleBase" id="RU000488"/>
    </source>
</evidence>
<dbReference type="PANTHER" id="PTHR45671">
    <property type="entry name" value="SOLUTE CARRIER FAMILY 25 (MITOCHONDRIAL CARRIER PHOSPHATE CARRIER), MEMBER 3, LIKE-RELATED-RELATED"/>
    <property type="match status" value="1"/>
</dbReference>
<keyword evidence="6" id="KW-0999">Mitochondrion inner membrane</keyword>
<dbReference type="Gene3D" id="1.50.40.10">
    <property type="entry name" value="Mitochondrial carrier domain"/>
    <property type="match status" value="1"/>
</dbReference>
<evidence type="ECO:0008006" key="14">
    <source>
        <dbReference type="Google" id="ProtNLM"/>
    </source>
</evidence>
<evidence type="ECO:0000256" key="8">
    <source>
        <dbReference type="ARBA" id="ARBA00023128"/>
    </source>
</evidence>
<dbReference type="Pfam" id="PF00153">
    <property type="entry name" value="Mito_carr"/>
    <property type="match status" value="3"/>
</dbReference>
<organism evidence="12 13">
    <name type="scientific">Cyclostephanos tholiformis</name>
    <dbReference type="NCBI Taxonomy" id="382380"/>
    <lineage>
        <taxon>Eukaryota</taxon>
        <taxon>Sar</taxon>
        <taxon>Stramenopiles</taxon>
        <taxon>Ochrophyta</taxon>
        <taxon>Bacillariophyta</taxon>
        <taxon>Coscinodiscophyceae</taxon>
        <taxon>Thalassiosirophycidae</taxon>
        <taxon>Stephanodiscales</taxon>
        <taxon>Stephanodiscaceae</taxon>
        <taxon>Cyclostephanos</taxon>
    </lineage>
</organism>